<dbReference type="SUPFAM" id="SSF55874">
    <property type="entry name" value="ATPase domain of HSP90 chaperone/DNA topoisomerase II/histidine kinase"/>
    <property type="match status" value="1"/>
</dbReference>
<dbReference type="EMBL" id="SLXA01000016">
    <property type="protein sequence ID" value="TCO82571.1"/>
    <property type="molecule type" value="Genomic_DNA"/>
</dbReference>
<dbReference type="CDD" id="cd06225">
    <property type="entry name" value="HAMP"/>
    <property type="match status" value="1"/>
</dbReference>
<dbReference type="Gene3D" id="3.30.565.10">
    <property type="entry name" value="Histidine kinase-like ATPase, C-terminal domain"/>
    <property type="match status" value="1"/>
</dbReference>
<dbReference type="Pfam" id="PF02518">
    <property type="entry name" value="HATPase_c"/>
    <property type="match status" value="1"/>
</dbReference>
<name>A0A4R2LDC3_9FIRM</name>
<dbReference type="CDD" id="cd00082">
    <property type="entry name" value="HisKA"/>
    <property type="match status" value="1"/>
</dbReference>
<keyword evidence="5" id="KW-0597">Phosphoprotein</keyword>
<evidence type="ECO:0000313" key="18">
    <source>
        <dbReference type="Proteomes" id="UP000295711"/>
    </source>
</evidence>
<dbReference type="CDD" id="cd00075">
    <property type="entry name" value="HATPase"/>
    <property type="match status" value="1"/>
</dbReference>
<dbReference type="GO" id="GO:0000155">
    <property type="term" value="F:phosphorelay sensor kinase activity"/>
    <property type="evidence" value="ECO:0007669"/>
    <property type="project" value="InterPro"/>
</dbReference>
<evidence type="ECO:0000256" key="10">
    <source>
        <dbReference type="ARBA" id="ARBA00022840"/>
    </source>
</evidence>
<dbReference type="Gene3D" id="1.10.287.130">
    <property type="match status" value="1"/>
</dbReference>
<dbReference type="Pfam" id="PF00672">
    <property type="entry name" value="HAMP"/>
    <property type="match status" value="1"/>
</dbReference>
<keyword evidence="13 14" id="KW-0472">Membrane</keyword>
<evidence type="ECO:0000256" key="6">
    <source>
        <dbReference type="ARBA" id="ARBA00022679"/>
    </source>
</evidence>
<evidence type="ECO:0000256" key="11">
    <source>
        <dbReference type="ARBA" id="ARBA00022989"/>
    </source>
</evidence>
<dbReference type="PRINTS" id="PR00344">
    <property type="entry name" value="BCTRLSENSOR"/>
</dbReference>
<evidence type="ECO:0000256" key="9">
    <source>
        <dbReference type="ARBA" id="ARBA00022777"/>
    </source>
</evidence>
<organism evidence="17 18">
    <name type="scientific">Frisingicoccus caecimuris</name>
    <dbReference type="NCBI Taxonomy" id="1796636"/>
    <lineage>
        <taxon>Bacteria</taxon>
        <taxon>Bacillati</taxon>
        <taxon>Bacillota</taxon>
        <taxon>Clostridia</taxon>
        <taxon>Lachnospirales</taxon>
        <taxon>Lachnospiraceae</taxon>
        <taxon>Frisingicoccus</taxon>
    </lineage>
</organism>
<gene>
    <name evidence="17" type="ORF">EV212_11638</name>
</gene>
<dbReference type="PANTHER" id="PTHR45528:SF1">
    <property type="entry name" value="SENSOR HISTIDINE KINASE CPXA"/>
    <property type="match status" value="1"/>
</dbReference>
<protein>
    <recommendedName>
        <fullName evidence="3">histidine kinase</fullName>
        <ecNumber evidence="3">2.7.13.3</ecNumber>
    </recommendedName>
</protein>
<keyword evidence="6" id="KW-0808">Transferase</keyword>
<dbReference type="EC" id="2.7.13.3" evidence="3"/>
<evidence type="ECO:0000256" key="3">
    <source>
        <dbReference type="ARBA" id="ARBA00012438"/>
    </source>
</evidence>
<feature type="transmembrane region" description="Helical" evidence="14">
    <location>
        <begin position="6"/>
        <end position="27"/>
    </location>
</feature>
<dbReference type="GO" id="GO:0005886">
    <property type="term" value="C:plasma membrane"/>
    <property type="evidence" value="ECO:0007669"/>
    <property type="project" value="UniProtKB-SubCell"/>
</dbReference>
<dbReference type="AlphaFoldDB" id="A0A4R2LDC3"/>
<dbReference type="InterPro" id="IPR003594">
    <property type="entry name" value="HATPase_dom"/>
</dbReference>
<dbReference type="InterPro" id="IPR050398">
    <property type="entry name" value="HssS/ArlS-like"/>
</dbReference>
<keyword evidence="7 14" id="KW-0812">Transmembrane</keyword>
<dbReference type="InterPro" id="IPR005467">
    <property type="entry name" value="His_kinase_dom"/>
</dbReference>
<dbReference type="PROSITE" id="PS50885">
    <property type="entry name" value="HAMP"/>
    <property type="match status" value="1"/>
</dbReference>
<dbReference type="GO" id="GO:0005524">
    <property type="term" value="F:ATP binding"/>
    <property type="evidence" value="ECO:0007669"/>
    <property type="project" value="UniProtKB-KW"/>
</dbReference>
<dbReference type="InterPro" id="IPR003661">
    <property type="entry name" value="HisK_dim/P_dom"/>
</dbReference>
<reference evidence="17 18" key="1">
    <citation type="submission" date="2019-03" db="EMBL/GenBank/DDBJ databases">
        <title>Genomic Encyclopedia of Type Strains, Phase IV (KMG-IV): sequencing the most valuable type-strain genomes for metagenomic binning, comparative biology and taxonomic classification.</title>
        <authorList>
            <person name="Goeker M."/>
        </authorList>
    </citation>
    <scope>NUCLEOTIDE SEQUENCE [LARGE SCALE GENOMIC DNA]</scope>
    <source>
        <strain evidence="17 18">DSM 28559</strain>
    </source>
</reference>
<accession>A0A4R2LDC3</accession>
<feature type="transmembrane region" description="Helical" evidence="14">
    <location>
        <begin position="181"/>
        <end position="201"/>
    </location>
</feature>
<proteinExistence type="predicted"/>
<sequence>MKFFWKLFFSIILVTEFFVGISGYVLIYSSFKNAIEREIETAYQENDMLYFSLNQRITWSVEMSNITLMWGIPEEGTENYEEILTEAMSIQTTDSAITVSFSDAEGQVICGSRKKGFDAALVKKLGNQERGYEIRKIDDDYLIHCARYVKLLNQEYFIENYRDITEVFDNQEGYIQTFSMIMGLLFLVGGVVIFIISYWLVRPIHLLSQATRRLAEGDDMKPVQVNSRDEIGQLAEDFNRMAGRLSENMEALKDYARRQEMFVGNFDHELKTPLTSIIGYADMLRSKRMTEEQTVLLANQIVQEGKRLQVMSEKLMQLTVLKRRDFKLRRVSAKYFLTSVYDTVFPAMQADGIRFIGEIQDGKLNIEPDLMKTVCINLLDNARKAIDGKNGQVILSGKSIKGGYEISVSDNGCGIPEGELSKITEAFYMVDKARSRGRGGAGLGLAVCTAIMEVHRGKISFESVQDVGTCVRVDLVEVNRDDTDQR</sequence>
<dbReference type="RefSeq" id="WP_132093817.1">
    <property type="nucleotide sequence ID" value="NZ_JANKAQ010000016.1"/>
</dbReference>
<evidence type="ECO:0000313" key="17">
    <source>
        <dbReference type="EMBL" id="TCO82571.1"/>
    </source>
</evidence>
<dbReference type="PANTHER" id="PTHR45528">
    <property type="entry name" value="SENSOR HISTIDINE KINASE CPXA"/>
    <property type="match status" value="1"/>
</dbReference>
<evidence type="ECO:0000259" key="16">
    <source>
        <dbReference type="PROSITE" id="PS50885"/>
    </source>
</evidence>
<keyword evidence="4" id="KW-1003">Cell membrane</keyword>
<dbReference type="Gene3D" id="6.10.340.10">
    <property type="match status" value="1"/>
</dbReference>
<comment type="caution">
    <text evidence="17">The sequence shown here is derived from an EMBL/GenBank/DDBJ whole genome shotgun (WGS) entry which is preliminary data.</text>
</comment>
<evidence type="ECO:0000256" key="8">
    <source>
        <dbReference type="ARBA" id="ARBA00022741"/>
    </source>
</evidence>
<keyword evidence="11 14" id="KW-1133">Transmembrane helix</keyword>
<feature type="domain" description="HAMP" evidence="16">
    <location>
        <begin position="198"/>
        <end position="250"/>
    </location>
</feature>
<evidence type="ECO:0000256" key="1">
    <source>
        <dbReference type="ARBA" id="ARBA00000085"/>
    </source>
</evidence>
<keyword evidence="8" id="KW-0547">Nucleotide-binding</keyword>
<evidence type="ECO:0000259" key="15">
    <source>
        <dbReference type="PROSITE" id="PS50109"/>
    </source>
</evidence>
<dbReference type="SUPFAM" id="SSF47384">
    <property type="entry name" value="Homodimeric domain of signal transducing histidine kinase"/>
    <property type="match status" value="1"/>
</dbReference>
<evidence type="ECO:0000256" key="2">
    <source>
        <dbReference type="ARBA" id="ARBA00004651"/>
    </source>
</evidence>
<dbReference type="InterPro" id="IPR004358">
    <property type="entry name" value="Sig_transdc_His_kin-like_C"/>
</dbReference>
<evidence type="ECO:0000256" key="14">
    <source>
        <dbReference type="SAM" id="Phobius"/>
    </source>
</evidence>
<evidence type="ECO:0000256" key="4">
    <source>
        <dbReference type="ARBA" id="ARBA00022475"/>
    </source>
</evidence>
<dbReference type="SUPFAM" id="SSF158472">
    <property type="entry name" value="HAMP domain-like"/>
    <property type="match status" value="1"/>
</dbReference>
<dbReference type="PROSITE" id="PS50109">
    <property type="entry name" value="HIS_KIN"/>
    <property type="match status" value="1"/>
</dbReference>
<evidence type="ECO:0000256" key="13">
    <source>
        <dbReference type="ARBA" id="ARBA00023136"/>
    </source>
</evidence>
<evidence type="ECO:0000256" key="5">
    <source>
        <dbReference type="ARBA" id="ARBA00022553"/>
    </source>
</evidence>
<dbReference type="Pfam" id="PF00512">
    <property type="entry name" value="HisKA"/>
    <property type="match status" value="1"/>
</dbReference>
<dbReference type="Proteomes" id="UP000295711">
    <property type="component" value="Unassembled WGS sequence"/>
</dbReference>
<evidence type="ECO:0000256" key="12">
    <source>
        <dbReference type="ARBA" id="ARBA00023012"/>
    </source>
</evidence>
<evidence type="ECO:0000256" key="7">
    <source>
        <dbReference type="ARBA" id="ARBA00022692"/>
    </source>
</evidence>
<dbReference type="OrthoDB" id="9786919at2"/>
<keyword evidence="12" id="KW-0902">Two-component regulatory system</keyword>
<keyword evidence="18" id="KW-1185">Reference proteome</keyword>
<dbReference type="SMART" id="SM00388">
    <property type="entry name" value="HisKA"/>
    <property type="match status" value="1"/>
</dbReference>
<dbReference type="InterPro" id="IPR036097">
    <property type="entry name" value="HisK_dim/P_sf"/>
</dbReference>
<feature type="domain" description="Histidine kinase" evidence="15">
    <location>
        <begin position="265"/>
        <end position="479"/>
    </location>
</feature>
<dbReference type="SMART" id="SM00304">
    <property type="entry name" value="HAMP"/>
    <property type="match status" value="1"/>
</dbReference>
<keyword evidence="9 17" id="KW-0418">Kinase</keyword>
<dbReference type="SMART" id="SM00387">
    <property type="entry name" value="HATPase_c"/>
    <property type="match status" value="1"/>
</dbReference>
<dbReference type="InterPro" id="IPR036890">
    <property type="entry name" value="HATPase_C_sf"/>
</dbReference>
<keyword evidence="10" id="KW-0067">ATP-binding</keyword>
<dbReference type="InterPro" id="IPR003660">
    <property type="entry name" value="HAMP_dom"/>
</dbReference>
<comment type="subcellular location">
    <subcellularLocation>
        <location evidence="2">Cell membrane</location>
        <topology evidence="2">Multi-pass membrane protein</topology>
    </subcellularLocation>
</comment>
<comment type="catalytic activity">
    <reaction evidence="1">
        <text>ATP + protein L-histidine = ADP + protein N-phospho-L-histidine.</text>
        <dbReference type="EC" id="2.7.13.3"/>
    </reaction>
</comment>